<proteinExistence type="predicted"/>
<accession>A0A550BV02</accession>
<evidence type="ECO:0000256" key="1">
    <source>
        <dbReference type="SAM" id="MobiDB-lite"/>
    </source>
</evidence>
<dbReference type="AlphaFoldDB" id="A0A550BV02"/>
<evidence type="ECO:0000313" key="3">
    <source>
        <dbReference type="Proteomes" id="UP000320762"/>
    </source>
</evidence>
<protein>
    <submittedName>
        <fullName evidence="2">Uncharacterized protein</fullName>
    </submittedName>
</protein>
<feature type="compositionally biased region" description="Basic and acidic residues" evidence="1">
    <location>
        <begin position="144"/>
        <end position="159"/>
    </location>
</feature>
<dbReference type="EMBL" id="VDMD01000070">
    <property type="protein sequence ID" value="TRM56385.1"/>
    <property type="molecule type" value="Genomic_DNA"/>
</dbReference>
<name>A0A550BV02_9AGAR</name>
<feature type="compositionally biased region" description="Low complexity" evidence="1">
    <location>
        <begin position="76"/>
        <end position="87"/>
    </location>
</feature>
<comment type="caution">
    <text evidence="2">The sequence shown here is derived from an EMBL/GenBank/DDBJ whole genome shotgun (WGS) entry which is preliminary data.</text>
</comment>
<evidence type="ECO:0000313" key="2">
    <source>
        <dbReference type="EMBL" id="TRM56385.1"/>
    </source>
</evidence>
<reference evidence="2 3" key="1">
    <citation type="journal article" date="2019" name="New Phytol.">
        <title>Comparative genomics reveals unique wood-decay strategies and fruiting body development in the Schizophyllaceae.</title>
        <authorList>
            <person name="Almasi E."/>
            <person name="Sahu N."/>
            <person name="Krizsan K."/>
            <person name="Balint B."/>
            <person name="Kovacs G.M."/>
            <person name="Kiss B."/>
            <person name="Cseklye J."/>
            <person name="Drula E."/>
            <person name="Henrissat B."/>
            <person name="Nagy I."/>
            <person name="Chovatia M."/>
            <person name="Adam C."/>
            <person name="LaButti K."/>
            <person name="Lipzen A."/>
            <person name="Riley R."/>
            <person name="Grigoriev I.V."/>
            <person name="Nagy L.G."/>
        </authorList>
    </citation>
    <scope>NUCLEOTIDE SEQUENCE [LARGE SCALE GENOMIC DNA]</scope>
    <source>
        <strain evidence="2 3">NL-1724</strain>
    </source>
</reference>
<gene>
    <name evidence="2" type="ORF">BD626DRAFT_575710</name>
</gene>
<organism evidence="2 3">
    <name type="scientific">Schizophyllum amplum</name>
    <dbReference type="NCBI Taxonomy" id="97359"/>
    <lineage>
        <taxon>Eukaryota</taxon>
        <taxon>Fungi</taxon>
        <taxon>Dikarya</taxon>
        <taxon>Basidiomycota</taxon>
        <taxon>Agaricomycotina</taxon>
        <taxon>Agaricomycetes</taxon>
        <taxon>Agaricomycetidae</taxon>
        <taxon>Agaricales</taxon>
        <taxon>Schizophyllaceae</taxon>
        <taxon>Schizophyllum</taxon>
    </lineage>
</organism>
<sequence>MSSKSEKTDPTAATRARERRAASRAHKRDGGPADPSEAADQAPEDASSKESSAAAGQAPENAASKKPSLNPEKRVPSSQPASATTPSKRATQVPLPVTPKPSSGSSGSSETAKLPPLSVKHGRSIISYGTSAVAPINSPLRNRAPREDHRRPWSREQGRRGSPTIAPISLFDDGLLQAPSSKSEGEPNAGERSVHGKLQLSAIKEASTAAPS</sequence>
<feature type="compositionally biased region" description="Basic and acidic residues" evidence="1">
    <location>
        <begin position="1"/>
        <end position="21"/>
    </location>
</feature>
<keyword evidence="3" id="KW-1185">Reference proteome</keyword>
<dbReference type="Proteomes" id="UP000320762">
    <property type="component" value="Unassembled WGS sequence"/>
</dbReference>
<feature type="region of interest" description="Disordered" evidence="1">
    <location>
        <begin position="1"/>
        <end position="212"/>
    </location>
</feature>